<sequence>MPPSKEPQRFDPLAPCPKHYALLIASHQKQAEDQGKEVEKLDKKFEALSEESKETKKGVKGLQDRIAEAKSASG</sequence>
<proteinExistence type="predicted"/>
<gene>
    <name evidence="2" type="ORF">KCU76_g7503</name>
</gene>
<organism evidence="2 3">
    <name type="scientific">Aureobasidium melanogenum</name>
    <name type="common">Aureobasidium pullulans var. melanogenum</name>
    <dbReference type="NCBI Taxonomy" id="46634"/>
    <lineage>
        <taxon>Eukaryota</taxon>
        <taxon>Fungi</taxon>
        <taxon>Dikarya</taxon>
        <taxon>Ascomycota</taxon>
        <taxon>Pezizomycotina</taxon>
        <taxon>Dothideomycetes</taxon>
        <taxon>Dothideomycetidae</taxon>
        <taxon>Dothideales</taxon>
        <taxon>Saccotheciaceae</taxon>
        <taxon>Aureobasidium</taxon>
    </lineage>
</organism>
<evidence type="ECO:0000256" key="1">
    <source>
        <dbReference type="SAM" id="Coils"/>
    </source>
</evidence>
<reference evidence="2" key="1">
    <citation type="journal article" date="2021" name="J Fungi (Basel)">
        <title>Virulence traits and population genomics of the black yeast Aureobasidium melanogenum.</title>
        <authorList>
            <person name="Cernosa A."/>
            <person name="Sun X."/>
            <person name="Gostincar C."/>
            <person name="Fang C."/>
            <person name="Gunde-Cimerman N."/>
            <person name="Song Z."/>
        </authorList>
    </citation>
    <scope>NUCLEOTIDE SEQUENCE</scope>
    <source>
        <strain evidence="2">EXF-9911</strain>
    </source>
</reference>
<dbReference type="Proteomes" id="UP000779574">
    <property type="component" value="Unassembled WGS sequence"/>
</dbReference>
<dbReference type="AlphaFoldDB" id="A0A9P8J8H1"/>
<keyword evidence="1" id="KW-0175">Coiled coil</keyword>
<reference evidence="2" key="2">
    <citation type="submission" date="2021-08" db="EMBL/GenBank/DDBJ databases">
        <authorList>
            <person name="Gostincar C."/>
            <person name="Sun X."/>
            <person name="Song Z."/>
            <person name="Gunde-Cimerman N."/>
        </authorList>
    </citation>
    <scope>NUCLEOTIDE SEQUENCE</scope>
    <source>
        <strain evidence="2">EXF-9911</strain>
    </source>
</reference>
<feature type="coiled-coil region" evidence="1">
    <location>
        <begin position="24"/>
        <end position="58"/>
    </location>
</feature>
<dbReference type="OrthoDB" id="3929132at2759"/>
<name>A0A9P8J8H1_AURME</name>
<protein>
    <submittedName>
        <fullName evidence="2">Uncharacterized protein</fullName>
    </submittedName>
</protein>
<evidence type="ECO:0000313" key="2">
    <source>
        <dbReference type="EMBL" id="KAG9691371.1"/>
    </source>
</evidence>
<dbReference type="EMBL" id="JAHFXF010000271">
    <property type="protein sequence ID" value="KAG9691371.1"/>
    <property type="molecule type" value="Genomic_DNA"/>
</dbReference>
<evidence type="ECO:0000313" key="3">
    <source>
        <dbReference type="Proteomes" id="UP000779574"/>
    </source>
</evidence>
<accession>A0A9P8J8H1</accession>
<feature type="non-terminal residue" evidence="2">
    <location>
        <position position="74"/>
    </location>
</feature>
<comment type="caution">
    <text evidence="2">The sequence shown here is derived from an EMBL/GenBank/DDBJ whole genome shotgun (WGS) entry which is preliminary data.</text>
</comment>